<dbReference type="RefSeq" id="WP_145063469.1">
    <property type="nucleotide sequence ID" value="NZ_CP036263.1"/>
</dbReference>
<dbReference type="Gene3D" id="6.20.330.10">
    <property type="match status" value="1"/>
</dbReference>
<evidence type="ECO:0000313" key="8">
    <source>
        <dbReference type="Proteomes" id="UP000319852"/>
    </source>
</evidence>
<organism evidence="7 8">
    <name type="scientific">Adhaeretor mobilis</name>
    <dbReference type="NCBI Taxonomy" id="1930276"/>
    <lineage>
        <taxon>Bacteria</taxon>
        <taxon>Pseudomonadati</taxon>
        <taxon>Planctomycetota</taxon>
        <taxon>Planctomycetia</taxon>
        <taxon>Pirellulales</taxon>
        <taxon>Lacipirellulaceae</taxon>
        <taxon>Adhaeretor</taxon>
    </lineage>
</organism>
<dbReference type="InterPro" id="IPR004635">
    <property type="entry name" value="Pept_S49_SppA"/>
</dbReference>
<keyword evidence="3 7" id="KW-0378">Hydrolase</keyword>
<comment type="similarity">
    <text evidence="1">Belongs to the peptidase S49 family.</text>
</comment>
<keyword evidence="8" id="KW-1185">Reference proteome</keyword>
<feature type="region of interest" description="Disordered" evidence="5">
    <location>
        <begin position="1"/>
        <end position="29"/>
    </location>
</feature>
<dbReference type="Pfam" id="PF01343">
    <property type="entry name" value="Peptidase_S49"/>
    <property type="match status" value="1"/>
</dbReference>
<evidence type="ECO:0000256" key="4">
    <source>
        <dbReference type="ARBA" id="ARBA00022825"/>
    </source>
</evidence>
<dbReference type="EMBL" id="CP036263">
    <property type="protein sequence ID" value="QDT01349.1"/>
    <property type="molecule type" value="Genomic_DNA"/>
</dbReference>
<dbReference type="InterPro" id="IPR002142">
    <property type="entry name" value="Peptidase_S49"/>
</dbReference>
<evidence type="ECO:0000256" key="1">
    <source>
        <dbReference type="ARBA" id="ARBA00008683"/>
    </source>
</evidence>
<sequence>MSPSDNPHDPAPGAAPQPRLTPIAGQPQPAPQVILQQQPPSAFGKYGKFLLIALGLCVMGLIGQSTAYQSYFSPPNGPQEKFHSLNGKAKQKIAIIQATGTIMEGDGYIKQQIDRVRKDENVVAVVLRIDSPGGTVTGSDYLYHHLLELADDRDLPIVVSMGSICASGGYYMAMAVGEKEDTIFAEPATWTGSIGVVIPHYDLSGLLTAWDIEDDSVASHKFKLMGSPTRDLSDEERAEERQLLQTLVDLSFERFKEIVVSGRPEFAGKPELVDKIATGQIFTAQQAVDNGLVDKIGFIDAAIERAAELAGVSTDNVRAIKYNEPAAALTALLGAEGQRLRNQSSGGLDLASLLDLTAPRAYYLCTWLPSILSAGR</sequence>
<evidence type="ECO:0000256" key="3">
    <source>
        <dbReference type="ARBA" id="ARBA00022801"/>
    </source>
</evidence>
<dbReference type="EC" id="3.4.21.-" evidence="7"/>
<evidence type="ECO:0000256" key="5">
    <source>
        <dbReference type="SAM" id="MobiDB-lite"/>
    </source>
</evidence>
<reference evidence="7 8" key="1">
    <citation type="submission" date="2019-02" db="EMBL/GenBank/DDBJ databases">
        <title>Deep-cultivation of Planctomycetes and their phenomic and genomic characterization uncovers novel biology.</title>
        <authorList>
            <person name="Wiegand S."/>
            <person name="Jogler M."/>
            <person name="Boedeker C."/>
            <person name="Pinto D."/>
            <person name="Vollmers J."/>
            <person name="Rivas-Marin E."/>
            <person name="Kohn T."/>
            <person name="Peeters S.H."/>
            <person name="Heuer A."/>
            <person name="Rast P."/>
            <person name="Oberbeckmann S."/>
            <person name="Bunk B."/>
            <person name="Jeske O."/>
            <person name="Meyerdierks A."/>
            <person name="Storesund J.E."/>
            <person name="Kallscheuer N."/>
            <person name="Luecker S."/>
            <person name="Lage O.M."/>
            <person name="Pohl T."/>
            <person name="Merkel B.J."/>
            <person name="Hornburger P."/>
            <person name="Mueller R.-W."/>
            <person name="Bruemmer F."/>
            <person name="Labrenz M."/>
            <person name="Spormann A.M."/>
            <person name="Op den Camp H."/>
            <person name="Overmann J."/>
            <person name="Amann R."/>
            <person name="Jetten M.S.M."/>
            <person name="Mascher T."/>
            <person name="Medema M.H."/>
            <person name="Devos D.P."/>
            <person name="Kaster A.-K."/>
            <person name="Ovreas L."/>
            <person name="Rohde M."/>
            <person name="Galperin M.Y."/>
            <person name="Jogler C."/>
        </authorList>
    </citation>
    <scope>NUCLEOTIDE SEQUENCE [LARGE SCALE GENOMIC DNA]</scope>
    <source>
        <strain evidence="7 8">HG15A2</strain>
    </source>
</reference>
<dbReference type="Gene3D" id="3.90.226.10">
    <property type="entry name" value="2-enoyl-CoA Hydratase, Chain A, domain 1"/>
    <property type="match status" value="1"/>
</dbReference>
<dbReference type="InterPro" id="IPR029045">
    <property type="entry name" value="ClpP/crotonase-like_dom_sf"/>
</dbReference>
<evidence type="ECO:0000313" key="7">
    <source>
        <dbReference type="EMBL" id="QDT01349.1"/>
    </source>
</evidence>
<dbReference type="SUPFAM" id="SSF52096">
    <property type="entry name" value="ClpP/crotonase"/>
    <property type="match status" value="1"/>
</dbReference>
<dbReference type="NCBIfam" id="TIGR00706">
    <property type="entry name" value="SppA_dom"/>
    <property type="match status" value="1"/>
</dbReference>
<accession>A0A517N2I1</accession>
<protein>
    <submittedName>
        <fullName evidence="7">Signal peptide peptidase SppA</fullName>
        <ecNumber evidence="7">3.4.21.-</ecNumber>
    </submittedName>
</protein>
<keyword evidence="2" id="KW-0645">Protease</keyword>
<dbReference type="CDD" id="cd07023">
    <property type="entry name" value="S49_Sppa_N_C"/>
    <property type="match status" value="1"/>
</dbReference>
<evidence type="ECO:0000256" key="2">
    <source>
        <dbReference type="ARBA" id="ARBA00022670"/>
    </source>
</evidence>
<evidence type="ECO:0000259" key="6">
    <source>
        <dbReference type="Pfam" id="PF01343"/>
    </source>
</evidence>
<gene>
    <name evidence="7" type="primary">sppA_2</name>
    <name evidence="7" type="ORF">HG15A2_46910</name>
</gene>
<name>A0A517N2I1_9BACT</name>
<dbReference type="InterPro" id="IPR047272">
    <property type="entry name" value="S49_SppA_C"/>
</dbReference>
<dbReference type="KEGG" id="amob:HG15A2_46910"/>
<keyword evidence="4" id="KW-0720">Serine protease</keyword>
<dbReference type="PANTHER" id="PTHR42987">
    <property type="entry name" value="PEPTIDASE S49"/>
    <property type="match status" value="1"/>
</dbReference>
<proteinExistence type="inferred from homology"/>
<feature type="domain" description="Peptidase S49" evidence="6">
    <location>
        <begin position="152"/>
        <end position="312"/>
    </location>
</feature>
<dbReference type="Proteomes" id="UP000319852">
    <property type="component" value="Chromosome"/>
</dbReference>
<dbReference type="PANTHER" id="PTHR42987:SF4">
    <property type="entry name" value="PROTEASE SOHB-RELATED"/>
    <property type="match status" value="1"/>
</dbReference>
<dbReference type="GO" id="GO:0008236">
    <property type="term" value="F:serine-type peptidase activity"/>
    <property type="evidence" value="ECO:0007669"/>
    <property type="project" value="UniProtKB-KW"/>
</dbReference>
<dbReference type="GO" id="GO:0006508">
    <property type="term" value="P:proteolysis"/>
    <property type="evidence" value="ECO:0007669"/>
    <property type="project" value="UniProtKB-KW"/>
</dbReference>
<dbReference type="OrthoDB" id="9764363at2"/>
<dbReference type="AlphaFoldDB" id="A0A517N2I1"/>